<feature type="transmembrane region" description="Helical" evidence="14">
    <location>
        <begin position="479"/>
        <end position="497"/>
    </location>
</feature>
<keyword evidence="17" id="KW-1185">Reference proteome</keyword>
<evidence type="ECO:0000259" key="15">
    <source>
        <dbReference type="Pfam" id="PF00520"/>
    </source>
</evidence>
<dbReference type="GO" id="GO:0034703">
    <property type="term" value="C:cation channel complex"/>
    <property type="evidence" value="ECO:0007669"/>
    <property type="project" value="UniProtKB-ARBA"/>
</dbReference>
<keyword evidence="9 14" id="KW-0472">Membrane</keyword>
<dbReference type="PRINTS" id="PR01415">
    <property type="entry name" value="ANKYRIN"/>
</dbReference>
<feature type="repeat" description="ANK" evidence="12">
    <location>
        <begin position="256"/>
        <end position="288"/>
    </location>
</feature>
<sequence>MKRLLGYSFVNAKDTSDLESNGVILGKIESPKKERNCVRANSKKLLLEDKITERIRKSIWPDRNEELLIALLEHHPNEINKHSGILNNTLLHRAARHGNKKAVRVLLDRKAKTDAKDVNGQTALHIACAHKQEDIVQMLVDDWADVNLSDIDGDAPIHLACKGGSMSILKIVMEKSLCKMGCEGNVGNSLLHYAAQHGHVEMMIYLIENGNHPNQKNYLGETPLHLAAGIHMKKVGIKPMELLLDKGADLNARTLWGDTAAHYAALGGTIEVLKFLCSEGINLDKPDRRPPDDVIEKNGLSKDFCERMEMSFLKKIATSACKVKANFVIDKIMAARNIMIMNQSAYFLDGHRFRVYHHTEFTEQEVSFKNMATEMRLNISDPKSAFNSFLKNIPESVDYLLNKCLVSFCGTDQIQGKVLFDFFLFFPPYSAEIDLKDQPENLGELVLLETLIGNHKERFLTHPLIETFLKLKWYRTWRLYLAIIILFGVFTITVLGFSLAHFGNVTEEPWILGERNIWWWLLSVTSTYVATTELIKVVYLTRKFFRNTKHHLEHLKKDTSMVIYMTFRICRELTVTFLPILLLYTDWPFETKRYIAAISVILTCHSFMLALSRLPKIGIYIFMLCKVFTTIISFFLSYFWHFLGYAVAFHILMPKDGAFSSLSDSIIKVLTMLMGEYDFTDNFINENTFWLAKLLFVVFVIDMSVVLMNLVLGLAVNDVESILQDSNVRRMVHETLTVVYLEELSSNLAKLKFPFRCCQELRITNSSTCQFKEVVYLNLVDVIHHEGNQIVIDRICTDGVRKSHPCPESVSQNIVSILRNRLSIHNEFHPDANSQMIISELKEHNQRLETKIEKLDLQIETLLSLVNDLHLKFPPNVV</sequence>
<protein>
    <recommendedName>
        <fullName evidence="15">Ion transport domain-containing protein</fullName>
    </recommendedName>
</protein>
<dbReference type="PANTHER" id="PTHR47143">
    <property type="entry name" value="TRANSIENT RECEPTOR POTENTIAL CATION CHANNEL PROTEIN PAINLESS"/>
    <property type="match status" value="1"/>
</dbReference>
<feature type="repeat" description="ANK" evidence="12">
    <location>
        <begin position="119"/>
        <end position="151"/>
    </location>
</feature>
<keyword evidence="4 14" id="KW-0812">Transmembrane</keyword>
<evidence type="ECO:0000256" key="12">
    <source>
        <dbReference type="PROSITE-ProRule" id="PRU00023"/>
    </source>
</evidence>
<dbReference type="EMBL" id="VCGU01000008">
    <property type="protein sequence ID" value="TRY72083.1"/>
    <property type="molecule type" value="Genomic_DNA"/>
</dbReference>
<dbReference type="PROSITE" id="PS50088">
    <property type="entry name" value="ANK_REPEAT"/>
    <property type="match status" value="5"/>
</dbReference>
<evidence type="ECO:0000313" key="17">
    <source>
        <dbReference type="Proteomes" id="UP000318571"/>
    </source>
</evidence>
<evidence type="ECO:0000256" key="2">
    <source>
        <dbReference type="ARBA" id="ARBA00022448"/>
    </source>
</evidence>
<dbReference type="InterPro" id="IPR005821">
    <property type="entry name" value="Ion_trans_dom"/>
</dbReference>
<gene>
    <name evidence="16" type="ORF">TCAL_00198</name>
</gene>
<accession>A0A553P325</accession>
<feature type="transmembrane region" description="Helical" evidence="14">
    <location>
        <begin position="594"/>
        <end position="612"/>
    </location>
</feature>
<dbReference type="InterPro" id="IPR002110">
    <property type="entry name" value="Ankyrin_rpt"/>
</dbReference>
<dbReference type="InterPro" id="IPR036770">
    <property type="entry name" value="Ankyrin_rpt-contain_sf"/>
</dbReference>
<evidence type="ECO:0000256" key="9">
    <source>
        <dbReference type="ARBA" id="ARBA00023136"/>
    </source>
</evidence>
<comment type="caution">
    <text evidence="16">The sequence shown here is derived from an EMBL/GenBank/DDBJ whole genome shotgun (WGS) entry which is preliminary data.</text>
</comment>
<keyword evidence="7 12" id="KW-0040">ANK repeat</keyword>
<evidence type="ECO:0000256" key="8">
    <source>
        <dbReference type="ARBA" id="ARBA00023065"/>
    </source>
</evidence>
<evidence type="ECO:0000256" key="11">
    <source>
        <dbReference type="ARBA" id="ARBA00023303"/>
    </source>
</evidence>
<keyword evidence="5" id="KW-0677">Repeat</keyword>
<evidence type="ECO:0000256" key="13">
    <source>
        <dbReference type="SAM" id="Coils"/>
    </source>
</evidence>
<keyword evidence="11" id="KW-0407">Ion channel</keyword>
<dbReference type="Pfam" id="PF12796">
    <property type="entry name" value="Ank_2"/>
    <property type="match status" value="2"/>
</dbReference>
<evidence type="ECO:0000256" key="3">
    <source>
        <dbReference type="ARBA" id="ARBA00022606"/>
    </source>
</evidence>
<feature type="transmembrane region" description="Helical" evidence="14">
    <location>
        <begin position="517"/>
        <end position="540"/>
    </location>
</feature>
<dbReference type="AlphaFoldDB" id="A0A553P325"/>
<evidence type="ECO:0000256" key="14">
    <source>
        <dbReference type="SAM" id="Phobius"/>
    </source>
</evidence>
<dbReference type="PROSITE" id="PS50297">
    <property type="entry name" value="ANK_REP_REGION"/>
    <property type="match status" value="5"/>
</dbReference>
<dbReference type="GO" id="GO:0005216">
    <property type="term" value="F:monoatomic ion channel activity"/>
    <property type="evidence" value="ECO:0007669"/>
    <property type="project" value="InterPro"/>
</dbReference>
<feature type="transmembrane region" description="Helical" evidence="14">
    <location>
        <begin position="619"/>
        <end position="640"/>
    </location>
</feature>
<dbReference type="Pfam" id="PF00520">
    <property type="entry name" value="Ion_trans"/>
    <property type="match status" value="1"/>
</dbReference>
<feature type="repeat" description="ANK" evidence="12">
    <location>
        <begin position="186"/>
        <end position="218"/>
    </location>
</feature>
<dbReference type="SUPFAM" id="SSF48403">
    <property type="entry name" value="Ankyrin repeat"/>
    <property type="match status" value="1"/>
</dbReference>
<reference evidence="16 17" key="1">
    <citation type="journal article" date="2018" name="Nat. Ecol. Evol.">
        <title>Genomic signatures of mitonuclear coevolution across populations of Tigriopus californicus.</title>
        <authorList>
            <person name="Barreto F.S."/>
            <person name="Watson E.T."/>
            <person name="Lima T.G."/>
            <person name="Willett C.S."/>
            <person name="Edmands S."/>
            <person name="Li W."/>
            <person name="Burton R.S."/>
        </authorList>
    </citation>
    <scope>NUCLEOTIDE SEQUENCE [LARGE SCALE GENOMIC DNA]</scope>
    <source>
        <strain evidence="16 17">San Diego</strain>
    </source>
</reference>
<evidence type="ECO:0000313" key="16">
    <source>
        <dbReference type="EMBL" id="TRY72083.1"/>
    </source>
</evidence>
<name>A0A553P325_TIGCA</name>
<keyword evidence="3" id="KW-0716">Sensory transduction</keyword>
<feature type="transmembrane region" description="Helical" evidence="14">
    <location>
        <begin position="694"/>
        <end position="716"/>
    </location>
</feature>
<dbReference type="PANTHER" id="PTHR47143:SF1">
    <property type="entry name" value="ION_TRANS DOMAIN-CONTAINING PROTEIN"/>
    <property type="match status" value="1"/>
</dbReference>
<dbReference type="OrthoDB" id="5402602at2759"/>
<evidence type="ECO:0000256" key="10">
    <source>
        <dbReference type="ARBA" id="ARBA00023180"/>
    </source>
</evidence>
<comment type="subcellular location">
    <subcellularLocation>
        <location evidence="1">Membrane</location>
        <topology evidence="1">Multi-pass membrane protein</topology>
    </subcellularLocation>
</comment>
<keyword evidence="13" id="KW-0175">Coiled coil</keyword>
<keyword evidence="2" id="KW-0813">Transport</keyword>
<organism evidence="16 17">
    <name type="scientific">Tigriopus californicus</name>
    <name type="common">Marine copepod</name>
    <dbReference type="NCBI Taxonomy" id="6832"/>
    <lineage>
        <taxon>Eukaryota</taxon>
        <taxon>Metazoa</taxon>
        <taxon>Ecdysozoa</taxon>
        <taxon>Arthropoda</taxon>
        <taxon>Crustacea</taxon>
        <taxon>Multicrustacea</taxon>
        <taxon>Hexanauplia</taxon>
        <taxon>Copepoda</taxon>
        <taxon>Harpacticoida</taxon>
        <taxon>Harpacticidae</taxon>
        <taxon>Tigriopus</taxon>
    </lineage>
</organism>
<feature type="repeat" description="ANK" evidence="12">
    <location>
        <begin position="219"/>
        <end position="255"/>
    </location>
</feature>
<dbReference type="InterPro" id="IPR052076">
    <property type="entry name" value="TRP_cation_channel"/>
</dbReference>
<dbReference type="Proteomes" id="UP000318571">
    <property type="component" value="Chromosome 7"/>
</dbReference>
<keyword evidence="8" id="KW-0406">Ion transport</keyword>
<dbReference type="SMART" id="SM00248">
    <property type="entry name" value="ANK"/>
    <property type="match status" value="6"/>
</dbReference>
<evidence type="ECO:0000256" key="1">
    <source>
        <dbReference type="ARBA" id="ARBA00004141"/>
    </source>
</evidence>
<dbReference type="Gene3D" id="1.25.40.20">
    <property type="entry name" value="Ankyrin repeat-containing domain"/>
    <property type="match status" value="2"/>
</dbReference>
<proteinExistence type="predicted"/>
<feature type="coiled-coil region" evidence="13">
    <location>
        <begin position="838"/>
        <end position="865"/>
    </location>
</feature>
<evidence type="ECO:0000256" key="5">
    <source>
        <dbReference type="ARBA" id="ARBA00022737"/>
    </source>
</evidence>
<keyword evidence="6 14" id="KW-1133">Transmembrane helix</keyword>
<feature type="domain" description="Ion transport" evidence="15">
    <location>
        <begin position="517"/>
        <end position="724"/>
    </location>
</feature>
<keyword evidence="10" id="KW-0325">Glycoprotein</keyword>
<evidence type="ECO:0000256" key="7">
    <source>
        <dbReference type="ARBA" id="ARBA00023043"/>
    </source>
</evidence>
<feature type="repeat" description="ANK" evidence="12">
    <location>
        <begin position="86"/>
        <end position="118"/>
    </location>
</feature>
<evidence type="ECO:0000256" key="4">
    <source>
        <dbReference type="ARBA" id="ARBA00022692"/>
    </source>
</evidence>
<feature type="transmembrane region" description="Helical" evidence="14">
    <location>
        <begin position="561"/>
        <end position="582"/>
    </location>
</feature>
<dbReference type="OMA" id="RDHESEM"/>
<evidence type="ECO:0000256" key="6">
    <source>
        <dbReference type="ARBA" id="ARBA00022989"/>
    </source>
</evidence>
<dbReference type="STRING" id="6832.A0A553P325"/>